<dbReference type="FunFam" id="3.50.80.10:FF:000001">
    <property type="entry name" value="D-aminoacyl-tRNA deacylase"/>
    <property type="match status" value="1"/>
</dbReference>
<dbReference type="EC" id="3.1.1.-" evidence="2"/>
<comment type="subcellular location">
    <subcellularLocation>
        <location evidence="2">Cytoplasm</location>
    </subcellularLocation>
</comment>
<evidence type="ECO:0000256" key="1">
    <source>
        <dbReference type="ARBA" id="ARBA00009673"/>
    </source>
</evidence>
<keyword evidence="2" id="KW-0820">tRNA-binding</keyword>
<name>A0A0C1Y276_9BURK</name>
<keyword evidence="2" id="KW-0963">Cytoplasm</keyword>
<comment type="catalytic activity">
    <reaction evidence="2">
        <text>a D-aminoacyl-tRNA + H2O = a tRNA + a D-alpha-amino acid + H(+)</text>
        <dbReference type="Rhea" id="RHEA:13953"/>
        <dbReference type="Rhea" id="RHEA-COMP:10123"/>
        <dbReference type="Rhea" id="RHEA-COMP:10124"/>
        <dbReference type="ChEBI" id="CHEBI:15377"/>
        <dbReference type="ChEBI" id="CHEBI:15378"/>
        <dbReference type="ChEBI" id="CHEBI:59871"/>
        <dbReference type="ChEBI" id="CHEBI:78442"/>
        <dbReference type="ChEBI" id="CHEBI:79333"/>
        <dbReference type="EC" id="3.1.1.96"/>
    </reaction>
</comment>
<feature type="short sequence motif" description="Gly-cisPro motif, important for rejection of L-amino acids" evidence="2">
    <location>
        <begin position="137"/>
        <end position="138"/>
    </location>
</feature>
<evidence type="ECO:0000256" key="2">
    <source>
        <dbReference type="HAMAP-Rule" id="MF_00518"/>
    </source>
</evidence>
<dbReference type="SUPFAM" id="SSF69500">
    <property type="entry name" value="DTD-like"/>
    <property type="match status" value="1"/>
</dbReference>
<keyword evidence="4" id="KW-1185">Reference proteome</keyword>
<reference evidence="3 4" key="1">
    <citation type="submission" date="2014-12" db="EMBL/GenBank/DDBJ databases">
        <title>Denitrispirillum autotrophicum gen. nov., sp. nov., Denitrifying, Facultatively Autotrophic Bacteria Isolated from Rice Paddy Soil.</title>
        <authorList>
            <person name="Ishii S."/>
            <person name="Ashida N."/>
            <person name="Ohno H."/>
            <person name="Otsuka S."/>
            <person name="Yokota A."/>
            <person name="Senoo K."/>
        </authorList>
    </citation>
    <scope>NUCLEOTIDE SEQUENCE [LARGE SCALE GENOMIC DNA]</scope>
    <source>
        <strain evidence="3 4">TSA66</strain>
    </source>
</reference>
<dbReference type="EC" id="3.1.1.96" evidence="2"/>
<comment type="subunit">
    <text evidence="2">Homodimer.</text>
</comment>
<dbReference type="CDD" id="cd00563">
    <property type="entry name" value="Dtyr_deacylase"/>
    <property type="match status" value="1"/>
</dbReference>
<keyword evidence="2" id="KW-0378">Hydrolase</keyword>
<dbReference type="Gene3D" id="3.50.80.10">
    <property type="entry name" value="D-tyrosyl-tRNA(Tyr) deacylase"/>
    <property type="match status" value="1"/>
</dbReference>
<evidence type="ECO:0000313" key="4">
    <source>
        <dbReference type="Proteomes" id="UP000031572"/>
    </source>
</evidence>
<comment type="caution">
    <text evidence="3">The sequence shown here is derived from an EMBL/GenBank/DDBJ whole genome shotgun (WGS) entry which is preliminary data.</text>
</comment>
<comment type="catalytic activity">
    <reaction evidence="2">
        <text>glycyl-tRNA(Ala) + H2O = tRNA(Ala) + glycine + H(+)</text>
        <dbReference type="Rhea" id="RHEA:53744"/>
        <dbReference type="Rhea" id="RHEA-COMP:9657"/>
        <dbReference type="Rhea" id="RHEA-COMP:13640"/>
        <dbReference type="ChEBI" id="CHEBI:15377"/>
        <dbReference type="ChEBI" id="CHEBI:15378"/>
        <dbReference type="ChEBI" id="CHEBI:57305"/>
        <dbReference type="ChEBI" id="CHEBI:78442"/>
        <dbReference type="ChEBI" id="CHEBI:78522"/>
    </reaction>
</comment>
<dbReference type="Proteomes" id="UP000031572">
    <property type="component" value="Unassembled WGS sequence"/>
</dbReference>
<keyword evidence="2" id="KW-0694">RNA-binding</keyword>
<organism evidence="3 4">
    <name type="scientific">Noviherbaspirillum autotrophicum</name>
    <dbReference type="NCBI Taxonomy" id="709839"/>
    <lineage>
        <taxon>Bacteria</taxon>
        <taxon>Pseudomonadati</taxon>
        <taxon>Pseudomonadota</taxon>
        <taxon>Betaproteobacteria</taxon>
        <taxon>Burkholderiales</taxon>
        <taxon>Oxalobacteraceae</taxon>
        <taxon>Noviherbaspirillum</taxon>
    </lineage>
</organism>
<gene>
    <name evidence="2" type="primary">dtd</name>
    <name evidence="3" type="ORF">TSA66_10740</name>
</gene>
<dbReference type="OrthoDB" id="9801395at2"/>
<dbReference type="EMBL" id="JWJG01000028">
    <property type="protein sequence ID" value="KIF81178.1"/>
    <property type="molecule type" value="Genomic_DNA"/>
</dbReference>
<dbReference type="Pfam" id="PF02580">
    <property type="entry name" value="Tyr_Deacylase"/>
    <property type="match status" value="1"/>
</dbReference>
<evidence type="ECO:0000313" key="3">
    <source>
        <dbReference type="EMBL" id="KIF81178.1"/>
    </source>
</evidence>
<dbReference type="GO" id="GO:0043908">
    <property type="term" value="F:Ser(Gly)-tRNA(Ala) hydrolase activity"/>
    <property type="evidence" value="ECO:0007669"/>
    <property type="project" value="UniProtKB-UniRule"/>
</dbReference>
<dbReference type="GO" id="GO:0051500">
    <property type="term" value="F:D-tyrosyl-tRNA(Tyr) deacylase activity"/>
    <property type="evidence" value="ECO:0007669"/>
    <property type="project" value="TreeGrafter"/>
</dbReference>
<dbReference type="InterPro" id="IPR023509">
    <property type="entry name" value="DTD-like_sf"/>
</dbReference>
<dbReference type="GO" id="GO:0000049">
    <property type="term" value="F:tRNA binding"/>
    <property type="evidence" value="ECO:0007669"/>
    <property type="project" value="UniProtKB-UniRule"/>
</dbReference>
<dbReference type="HAMAP" id="MF_00518">
    <property type="entry name" value="Deacylase_Dtd"/>
    <property type="match status" value="1"/>
</dbReference>
<dbReference type="PANTHER" id="PTHR10472">
    <property type="entry name" value="D-TYROSYL-TRNA TYR DEACYLASE"/>
    <property type="match status" value="1"/>
</dbReference>
<dbReference type="NCBIfam" id="TIGR00256">
    <property type="entry name" value="D-aminoacyl-tRNA deacylase"/>
    <property type="match status" value="1"/>
</dbReference>
<dbReference type="RefSeq" id="WP_040040003.1">
    <property type="nucleotide sequence ID" value="NZ_JWJG01000028.1"/>
</dbReference>
<accession>A0A0C1Y276</accession>
<comment type="domain">
    <text evidence="2">A Gly-cisPro motif from one monomer fits into the active site of the other monomer to allow specific chiral rejection of L-amino acids.</text>
</comment>
<proteinExistence type="inferred from homology"/>
<comment type="similarity">
    <text evidence="1 2">Belongs to the DTD family.</text>
</comment>
<dbReference type="GO" id="GO:0106026">
    <property type="term" value="F:Gly-tRNA(Ala) deacylase activity"/>
    <property type="evidence" value="ECO:0007669"/>
    <property type="project" value="UniProtKB-UniRule"/>
</dbReference>
<dbReference type="GO" id="GO:0019478">
    <property type="term" value="P:D-amino acid catabolic process"/>
    <property type="evidence" value="ECO:0007669"/>
    <property type="project" value="UniProtKB-UniRule"/>
</dbReference>
<sequence>MIALLQRVTRASVVVDGATVGAIDDGLMVLLCAERNDTEKEADALLAKLLSYRVFSDDAGKMNRSVADVGGALLLVPQFTLAADTRSGTRPSFTPAAAPEDGRRLFDHFVAQARERHGAVATGQFGANMQVSLTNDGPVTFWLQIKAGN</sequence>
<dbReference type="PANTHER" id="PTHR10472:SF5">
    <property type="entry name" value="D-AMINOACYL-TRNA DEACYLASE 1"/>
    <property type="match status" value="1"/>
</dbReference>
<dbReference type="STRING" id="709839.TSA66_10740"/>
<dbReference type="AlphaFoldDB" id="A0A0C1Y276"/>
<comment type="function">
    <text evidence="2">An aminoacyl-tRNA editing enzyme that deacylates mischarged D-aminoacyl-tRNAs. Also deacylates mischarged glycyl-tRNA(Ala), protecting cells against glycine mischarging by AlaRS. Acts via tRNA-based rather than protein-based catalysis; rejects L-amino acids rather than detecting D-amino acids in the active site. By recycling D-aminoacyl-tRNA to D-amino acids and free tRNA molecules, this enzyme counteracts the toxicity associated with the formation of D-aminoacyl-tRNA entities in vivo and helps enforce protein L-homochirality.</text>
</comment>
<dbReference type="GO" id="GO:0005737">
    <property type="term" value="C:cytoplasm"/>
    <property type="evidence" value="ECO:0007669"/>
    <property type="project" value="UniProtKB-SubCell"/>
</dbReference>
<dbReference type="InterPro" id="IPR003732">
    <property type="entry name" value="Daa-tRNA_deacyls_DTD"/>
</dbReference>
<protein>
    <recommendedName>
        <fullName evidence="2">D-aminoacyl-tRNA deacylase</fullName>
        <shortName evidence="2">DTD</shortName>
        <ecNumber evidence="2">3.1.1.96</ecNumber>
    </recommendedName>
    <alternativeName>
        <fullName evidence="2">Gly-tRNA(Ala) deacylase</fullName>
        <ecNumber evidence="2">3.1.1.-</ecNumber>
    </alternativeName>
</protein>